<comment type="caution">
    <text evidence="1">The sequence shown here is derived from an EMBL/GenBank/DDBJ whole genome shotgun (WGS) entry which is preliminary data.</text>
</comment>
<dbReference type="RefSeq" id="WP_283414826.1">
    <property type="nucleotide sequence ID" value="NZ_FXUA01000011.1"/>
</dbReference>
<name>A0ABY1PK60_9BACT</name>
<dbReference type="EMBL" id="FXUA01000011">
    <property type="protein sequence ID" value="SMP35828.1"/>
    <property type="molecule type" value="Genomic_DNA"/>
</dbReference>
<evidence type="ECO:0000313" key="1">
    <source>
        <dbReference type="EMBL" id="SMP35828.1"/>
    </source>
</evidence>
<reference evidence="1 2" key="1">
    <citation type="submission" date="2017-05" db="EMBL/GenBank/DDBJ databases">
        <authorList>
            <person name="Varghese N."/>
            <person name="Submissions S."/>
        </authorList>
    </citation>
    <scope>NUCLEOTIDE SEQUENCE [LARGE SCALE GENOMIC DNA]</scope>
    <source>
        <strain evidence="1 2">DSM 15360</strain>
    </source>
</reference>
<evidence type="ECO:0000313" key="2">
    <source>
        <dbReference type="Proteomes" id="UP001157915"/>
    </source>
</evidence>
<keyword evidence="2" id="KW-1185">Reference proteome</keyword>
<gene>
    <name evidence="1" type="ORF">SAMN06265367_11163</name>
</gene>
<proteinExistence type="predicted"/>
<sequence>MKQTNMPSLEEWVDSEPELNKKTTELFESDLPIEDQARKALDYLCETYDLPQTPLEVQGKESENDLYYYPISMFEQIAQLLFVDPENNDPRYLVINSAYLIKHKLAIDMTQELEEFLGKNELQGLGYRGEDILTAELLPVQMGESWSELGCRFFIKGDIS</sequence>
<protein>
    <submittedName>
        <fullName evidence="1">Uncharacterized protein</fullName>
    </submittedName>
</protein>
<dbReference type="Proteomes" id="UP001157915">
    <property type="component" value="Unassembled WGS sequence"/>
</dbReference>
<organism evidence="1 2">
    <name type="scientific">Algoriphagus winogradskyi</name>
    <dbReference type="NCBI Taxonomy" id="237017"/>
    <lineage>
        <taxon>Bacteria</taxon>
        <taxon>Pseudomonadati</taxon>
        <taxon>Bacteroidota</taxon>
        <taxon>Cytophagia</taxon>
        <taxon>Cytophagales</taxon>
        <taxon>Cyclobacteriaceae</taxon>
        <taxon>Algoriphagus</taxon>
    </lineage>
</organism>
<accession>A0ABY1PK60</accession>